<accession>A0A1R3H6Q2</accession>
<dbReference type="STRING" id="210143.A0A1R3H6Q2"/>
<name>A0A1R3H6Q2_COCAP</name>
<evidence type="ECO:0000313" key="3">
    <source>
        <dbReference type="EMBL" id="OMO65906.1"/>
    </source>
</evidence>
<dbReference type="PANTHER" id="PTHR33179">
    <property type="entry name" value="VQ MOTIF-CONTAINING PROTEIN"/>
    <property type="match status" value="1"/>
</dbReference>
<dbReference type="AlphaFoldDB" id="A0A1R3H6Q2"/>
<dbReference type="Gramene" id="OMO65906">
    <property type="protein sequence ID" value="OMO65906"/>
    <property type="gene ID" value="CCACVL1_21349"/>
</dbReference>
<reference evidence="3 4" key="1">
    <citation type="submission" date="2013-09" db="EMBL/GenBank/DDBJ databases">
        <title>Corchorus capsularis genome sequencing.</title>
        <authorList>
            <person name="Alam M."/>
            <person name="Haque M.S."/>
            <person name="Islam M.S."/>
            <person name="Emdad E.M."/>
            <person name="Islam M.M."/>
            <person name="Ahmed B."/>
            <person name="Halim A."/>
            <person name="Hossen Q.M.M."/>
            <person name="Hossain M.Z."/>
            <person name="Ahmed R."/>
            <person name="Khan M.M."/>
            <person name="Islam R."/>
            <person name="Rashid M.M."/>
            <person name="Khan S.A."/>
            <person name="Rahman M.S."/>
            <person name="Alam M."/>
        </authorList>
    </citation>
    <scope>NUCLEOTIDE SEQUENCE [LARGE SCALE GENOMIC DNA]</scope>
    <source>
        <strain evidence="4">cv. CVL-1</strain>
        <tissue evidence="3">Whole seedling</tissue>
    </source>
</reference>
<keyword evidence="4" id="KW-1185">Reference proteome</keyword>
<comment type="caution">
    <text evidence="3">The sequence shown here is derived from an EMBL/GenBank/DDBJ whole genome shotgun (WGS) entry which is preliminary data.</text>
</comment>
<organism evidence="3 4">
    <name type="scientific">Corchorus capsularis</name>
    <name type="common">Jute</name>
    <dbReference type="NCBI Taxonomy" id="210143"/>
    <lineage>
        <taxon>Eukaryota</taxon>
        <taxon>Viridiplantae</taxon>
        <taxon>Streptophyta</taxon>
        <taxon>Embryophyta</taxon>
        <taxon>Tracheophyta</taxon>
        <taxon>Spermatophyta</taxon>
        <taxon>Magnoliopsida</taxon>
        <taxon>eudicotyledons</taxon>
        <taxon>Gunneridae</taxon>
        <taxon>Pentapetalae</taxon>
        <taxon>rosids</taxon>
        <taxon>malvids</taxon>
        <taxon>Malvales</taxon>
        <taxon>Malvaceae</taxon>
        <taxon>Grewioideae</taxon>
        <taxon>Apeibeae</taxon>
        <taxon>Corchorus</taxon>
    </lineage>
</organism>
<proteinExistence type="predicted"/>
<dbReference type="EMBL" id="AWWV01012587">
    <property type="protein sequence ID" value="OMO65906.1"/>
    <property type="molecule type" value="Genomic_DNA"/>
</dbReference>
<sequence>MSSPNDWAQFYHQQQNLSAGQEVSNRSVLFGDQGSADATAVSTTTINSSGAPSSSAPAASSSGGHLSPEGRVGKPVRRRSRASRRTPTTLLNTDTTNFRAMVQQFTGSPSAPFAAGGGGGHPGGPSFGFTFGGRQAIPHVNHPAGSLMVNPPAGFHLQQYHNQQQQQFQPQNQGYNIFSLNSNNNNNSNNPGGGAAAAGELFLQRIGNSTRANMEGGGGGGGTSTEGFVVEGVSSQVPPSRNTFLQ</sequence>
<gene>
    <name evidence="3" type="ORF">CCACVL1_21349</name>
</gene>
<protein>
    <submittedName>
        <fullName evidence="3">VQ motif-containing protein</fullName>
    </submittedName>
</protein>
<dbReference type="InterPro" id="IPR008889">
    <property type="entry name" value="VQ"/>
</dbReference>
<feature type="compositionally biased region" description="Basic residues" evidence="1">
    <location>
        <begin position="74"/>
        <end position="84"/>
    </location>
</feature>
<dbReference type="PANTHER" id="PTHR33179:SF29">
    <property type="entry name" value="OS06G0666400 PROTEIN"/>
    <property type="match status" value="1"/>
</dbReference>
<feature type="region of interest" description="Disordered" evidence="1">
    <location>
        <begin position="39"/>
        <end position="94"/>
    </location>
</feature>
<feature type="domain" description="VQ" evidence="2">
    <location>
        <begin position="86"/>
        <end position="112"/>
    </location>
</feature>
<dbReference type="Pfam" id="PF05678">
    <property type="entry name" value="VQ"/>
    <property type="match status" value="1"/>
</dbReference>
<dbReference type="OMA" id="QVSHGHI"/>
<feature type="compositionally biased region" description="Low complexity" evidence="1">
    <location>
        <begin position="48"/>
        <end position="64"/>
    </location>
</feature>
<dbReference type="InterPro" id="IPR039609">
    <property type="entry name" value="VQ_15/22"/>
</dbReference>
<feature type="compositionally biased region" description="Low complexity" evidence="1">
    <location>
        <begin position="85"/>
        <end position="94"/>
    </location>
</feature>
<dbReference type="Proteomes" id="UP000188268">
    <property type="component" value="Unassembled WGS sequence"/>
</dbReference>
<dbReference type="OrthoDB" id="1726347at2759"/>
<evidence type="ECO:0000256" key="1">
    <source>
        <dbReference type="SAM" id="MobiDB-lite"/>
    </source>
</evidence>
<evidence type="ECO:0000259" key="2">
    <source>
        <dbReference type="Pfam" id="PF05678"/>
    </source>
</evidence>
<evidence type="ECO:0000313" key="4">
    <source>
        <dbReference type="Proteomes" id="UP000188268"/>
    </source>
</evidence>